<evidence type="ECO:0000313" key="2">
    <source>
        <dbReference type="EMBL" id="DAZ97235.1"/>
    </source>
</evidence>
<proteinExistence type="predicted"/>
<feature type="region of interest" description="Disordered" evidence="1">
    <location>
        <begin position="1"/>
        <end position="22"/>
    </location>
</feature>
<reference evidence="2" key="2">
    <citation type="journal article" date="2023" name="Microbiol Resour">
        <title>Decontamination and Annotation of the Draft Genome Sequence of the Oomycete Lagenidium giganteum ARSEF 373.</title>
        <authorList>
            <person name="Morgan W.R."/>
            <person name="Tartar A."/>
        </authorList>
    </citation>
    <scope>NUCLEOTIDE SEQUENCE</scope>
    <source>
        <strain evidence="2">ARSEF 373</strain>
    </source>
</reference>
<reference evidence="2" key="1">
    <citation type="submission" date="2022-11" db="EMBL/GenBank/DDBJ databases">
        <authorList>
            <person name="Morgan W.R."/>
            <person name="Tartar A."/>
        </authorList>
    </citation>
    <scope>NUCLEOTIDE SEQUENCE</scope>
    <source>
        <strain evidence="2">ARSEF 373</strain>
    </source>
</reference>
<dbReference type="EMBL" id="DAKRPA010000142">
    <property type="protein sequence ID" value="DAZ97235.1"/>
    <property type="molecule type" value="Genomic_DNA"/>
</dbReference>
<dbReference type="AlphaFoldDB" id="A0AAV2YQK4"/>
<dbReference type="Proteomes" id="UP001146120">
    <property type="component" value="Unassembled WGS sequence"/>
</dbReference>
<protein>
    <submittedName>
        <fullName evidence="2">Uncharacterized protein</fullName>
    </submittedName>
</protein>
<gene>
    <name evidence="2" type="ORF">N0F65_010397</name>
</gene>
<name>A0AAV2YQK4_9STRA</name>
<sequence>MTPQTMETQPETQPETPADRIKISDSQIVLSPQDKNQLIQSIADALVTGSIALRARKADDSLEQPEPAIPIFRDAFLYSRGGVFRIGWRYPLAYWTLYGDIVHPGKCGYGVAAGKYFYC</sequence>
<organism evidence="2 3">
    <name type="scientific">Lagenidium giganteum</name>
    <dbReference type="NCBI Taxonomy" id="4803"/>
    <lineage>
        <taxon>Eukaryota</taxon>
        <taxon>Sar</taxon>
        <taxon>Stramenopiles</taxon>
        <taxon>Oomycota</taxon>
        <taxon>Peronosporomycetes</taxon>
        <taxon>Pythiales</taxon>
        <taxon>Pythiaceae</taxon>
    </lineage>
</organism>
<evidence type="ECO:0000256" key="1">
    <source>
        <dbReference type="SAM" id="MobiDB-lite"/>
    </source>
</evidence>
<evidence type="ECO:0000313" key="3">
    <source>
        <dbReference type="Proteomes" id="UP001146120"/>
    </source>
</evidence>
<accession>A0AAV2YQK4</accession>
<feature type="compositionally biased region" description="Low complexity" evidence="1">
    <location>
        <begin position="1"/>
        <end position="16"/>
    </location>
</feature>
<comment type="caution">
    <text evidence="2">The sequence shown here is derived from an EMBL/GenBank/DDBJ whole genome shotgun (WGS) entry which is preliminary data.</text>
</comment>
<keyword evidence="3" id="KW-1185">Reference proteome</keyword>